<sequence>MNSDRKRNPIYFTLTSVFLVVSTLILLDAVRFHPTDAQCVQRMFTWSPVKDIIEYEWTMFPEFGFLVHSKWFDAALPEREAAWEEFLPRSPISVPISHIDRLNLLPDTDWIRSPLNADNILALPEVFVQLECLNLLRLHAQKDETDNRHLPSFRGSEDKVYRRVEQCFDRLRTSVLCWSDIVPVLQEYADDDLHTHVVKYDFATKHNCRNFAGIRDWTLRNGVKEVEMNNAWWGGFAGV</sequence>
<dbReference type="AlphaFoldDB" id="A0A7U2QSS1"/>
<dbReference type="Proteomes" id="UP000596276">
    <property type="component" value="Chromosome 5"/>
</dbReference>
<dbReference type="VEuPathDB" id="FungiDB:AFLA_005385"/>
<dbReference type="PANTHER" id="PTHR33365">
    <property type="entry name" value="YALI0B05434P"/>
    <property type="match status" value="1"/>
</dbReference>
<comment type="similarity">
    <text evidence="2">Belongs to the ustYa family.</text>
</comment>
<keyword evidence="4" id="KW-1185">Reference proteome</keyword>
<dbReference type="GO" id="GO:0043386">
    <property type="term" value="P:mycotoxin biosynthetic process"/>
    <property type="evidence" value="ECO:0007669"/>
    <property type="project" value="InterPro"/>
</dbReference>
<dbReference type="Pfam" id="PF11807">
    <property type="entry name" value="UstYa"/>
    <property type="match status" value="1"/>
</dbReference>
<evidence type="ECO:0000313" key="3">
    <source>
        <dbReference type="EMBL" id="QRD83458.1"/>
    </source>
</evidence>
<organism evidence="3 4">
    <name type="scientific">Aspergillus flavus (strain ATCC 200026 / FGSC A1120 / IAM 13836 / NRRL 3357 / JCM 12722 / SRRC 167)</name>
    <dbReference type="NCBI Taxonomy" id="332952"/>
    <lineage>
        <taxon>Eukaryota</taxon>
        <taxon>Fungi</taxon>
        <taxon>Dikarya</taxon>
        <taxon>Ascomycota</taxon>
        <taxon>Pezizomycotina</taxon>
        <taxon>Eurotiomycetes</taxon>
        <taxon>Eurotiomycetidae</taxon>
        <taxon>Eurotiales</taxon>
        <taxon>Aspergillaceae</taxon>
        <taxon>Aspergillus</taxon>
        <taxon>Aspergillus subgen. Circumdati</taxon>
    </lineage>
</organism>
<dbReference type="VEuPathDB" id="FungiDB:F9C07_6938"/>
<dbReference type="PANTHER" id="PTHR33365:SF4">
    <property type="entry name" value="CYCLOCHLOROTINE BIOSYNTHESIS PROTEIN O"/>
    <property type="match status" value="1"/>
</dbReference>
<evidence type="ECO:0000256" key="2">
    <source>
        <dbReference type="ARBA" id="ARBA00035112"/>
    </source>
</evidence>
<evidence type="ECO:0000313" key="4">
    <source>
        <dbReference type="Proteomes" id="UP000596276"/>
    </source>
</evidence>
<evidence type="ECO:0000256" key="1">
    <source>
        <dbReference type="ARBA" id="ARBA00004685"/>
    </source>
</evidence>
<comment type="pathway">
    <text evidence="1">Mycotoxin biosynthesis.</text>
</comment>
<dbReference type="InterPro" id="IPR021765">
    <property type="entry name" value="UstYa-like"/>
</dbReference>
<proteinExistence type="inferred from homology"/>
<reference evidence="4" key="1">
    <citation type="journal article" date="2021" name="G3 (Bethesda)">
        <title>Chromosome assembled and annotated genome sequence of Aspergillus flavus NRRL 3357.</title>
        <authorList>
            <person name="Skerker J.M."/>
            <person name="Pianalto K.M."/>
            <person name="Mondo S.J."/>
            <person name="Yang K."/>
            <person name="Arkin A.P."/>
            <person name="Keller N.P."/>
            <person name="Grigoriev I.V."/>
            <person name="Louise Glass N.L."/>
        </authorList>
    </citation>
    <scope>NUCLEOTIDE SEQUENCE [LARGE SCALE GENOMIC DNA]</scope>
    <source>
        <strain evidence="4">ATCC 200026 / FGSC A1120 / IAM 13836 / NRRL 3357 / JCM 12722 / SRRC 167</strain>
    </source>
</reference>
<name>A0A7U2QSS1_ASPFN</name>
<dbReference type="OMA" id="VFVQLEC"/>
<dbReference type="EMBL" id="CP044621">
    <property type="protein sequence ID" value="QRD83458.1"/>
    <property type="molecule type" value="Genomic_DNA"/>
</dbReference>
<gene>
    <name evidence="3" type="ORF">F9C07_6938</name>
</gene>
<protein>
    <submittedName>
        <fullName evidence="3">Uncharacterized protein</fullName>
    </submittedName>
</protein>
<accession>A0A7U2QSS1</accession>